<evidence type="ECO:0000313" key="3">
    <source>
        <dbReference type="EMBL" id="MBB5144596.1"/>
    </source>
</evidence>
<keyword evidence="4" id="KW-1185">Reference proteome</keyword>
<evidence type="ECO:0008006" key="5">
    <source>
        <dbReference type="Google" id="ProtNLM"/>
    </source>
</evidence>
<comment type="caution">
    <text evidence="3">The sequence shown here is derived from an EMBL/GenBank/DDBJ whole genome shotgun (WGS) entry which is preliminary data.</text>
</comment>
<evidence type="ECO:0000256" key="2">
    <source>
        <dbReference type="SAM" id="SignalP"/>
    </source>
</evidence>
<feature type="signal peptide" evidence="2">
    <location>
        <begin position="1"/>
        <end position="24"/>
    </location>
</feature>
<protein>
    <recommendedName>
        <fullName evidence="5">Secreted protein</fullName>
    </recommendedName>
</protein>
<organism evidence="3 4">
    <name type="scientific">Desulfovibrio intestinalis</name>
    <dbReference type="NCBI Taxonomy" id="58621"/>
    <lineage>
        <taxon>Bacteria</taxon>
        <taxon>Pseudomonadati</taxon>
        <taxon>Thermodesulfobacteriota</taxon>
        <taxon>Desulfovibrionia</taxon>
        <taxon>Desulfovibrionales</taxon>
        <taxon>Desulfovibrionaceae</taxon>
        <taxon>Desulfovibrio</taxon>
    </lineage>
</organism>
<accession>A0A7W8C312</accession>
<name>A0A7W8C312_9BACT</name>
<reference evidence="3 4" key="1">
    <citation type="submission" date="2020-08" db="EMBL/GenBank/DDBJ databases">
        <title>Genomic Encyclopedia of Type Strains, Phase IV (KMG-IV): sequencing the most valuable type-strain genomes for metagenomic binning, comparative biology and taxonomic classification.</title>
        <authorList>
            <person name="Goeker M."/>
        </authorList>
    </citation>
    <scope>NUCLEOTIDE SEQUENCE [LARGE SCALE GENOMIC DNA]</scope>
    <source>
        <strain evidence="3 4">DSM 11275</strain>
    </source>
</reference>
<keyword evidence="2" id="KW-0732">Signal</keyword>
<dbReference type="Proteomes" id="UP000539075">
    <property type="component" value="Unassembled WGS sequence"/>
</dbReference>
<feature type="region of interest" description="Disordered" evidence="1">
    <location>
        <begin position="465"/>
        <end position="516"/>
    </location>
</feature>
<dbReference type="RefSeq" id="WP_183721906.1">
    <property type="nucleotide sequence ID" value="NZ_JACHGO010000009.1"/>
</dbReference>
<evidence type="ECO:0000313" key="4">
    <source>
        <dbReference type="Proteomes" id="UP000539075"/>
    </source>
</evidence>
<dbReference type="SUPFAM" id="SSF48452">
    <property type="entry name" value="TPR-like"/>
    <property type="match status" value="1"/>
</dbReference>
<evidence type="ECO:0000256" key="1">
    <source>
        <dbReference type="SAM" id="MobiDB-lite"/>
    </source>
</evidence>
<gene>
    <name evidence="3" type="ORF">HNQ38_002712</name>
</gene>
<feature type="region of interest" description="Disordered" evidence="1">
    <location>
        <begin position="207"/>
        <end position="227"/>
    </location>
</feature>
<dbReference type="AlphaFoldDB" id="A0A7W8C312"/>
<dbReference type="InterPro" id="IPR011990">
    <property type="entry name" value="TPR-like_helical_dom_sf"/>
</dbReference>
<proteinExistence type="predicted"/>
<dbReference type="EMBL" id="JACHGO010000009">
    <property type="protein sequence ID" value="MBB5144596.1"/>
    <property type="molecule type" value="Genomic_DNA"/>
</dbReference>
<feature type="compositionally biased region" description="Low complexity" evidence="1">
    <location>
        <begin position="66"/>
        <end position="77"/>
    </location>
</feature>
<sequence>MTALVYCTLPSALVVGGFVLAAHAEEAVGTGQLRLGQFPTGEPFGGQLAKKPADQALPAPSHPGFSSDPVSVPDAAAPPLADIEHSELARARTPLNSAAARILAEGNARMAALAAAADALPNRRDIRMGAINADERLVLAAQLYRSVVRYHEDGAPAVTVHLRARPGAASNISQALRSADLVQLRLRLLQETTDLLQLMNARDPAENGAVRNHAGSNHRSGIRGSGNLGNVYRAPVGMHDAASSARPGERGGDARKNALDEAFSGCVGAGAEAPPVADATPGTDFSDASLDDAVWTERHWNNASHQLQALLQAQDVLASDADGWLVPDGLLPQLEQVSARLPQSPGAWLLLAEAQLRRGLPLQSIVSCDAALALDSGLSRARYIRALGHWRLQQLALAENDLTSSLDDRHGFTPQGDDRARRLRARGTVRMQRRDMTGMCEDFGAACALGECEGLILARAQQYCLPSGSSDPQASPEARQESTPAPPDGEKSTAPDAESSPSDLSKSAAGTKELKP</sequence>
<dbReference type="Gene3D" id="1.25.40.10">
    <property type="entry name" value="Tetratricopeptide repeat domain"/>
    <property type="match status" value="1"/>
</dbReference>
<feature type="chain" id="PRO_5030902643" description="Secreted protein" evidence="2">
    <location>
        <begin position="25"/>
        <end position="516"/>
    </location>
</feature>
<feature type="region of interest" description="Disordered" evidence="1">
    <location>
        <begin position="43"/>
        <end position="77"/>
    </location>
</feature>